<proteinExistence type="predicted"/>
<evidence type="ECO:0000313" key="2">
    <source>
        <dbReference type="Proteomes" id="UP000053105"/>
    </source>
</evidence>
<name>A0A0M8ZPZ2_9HYME</name>
<organism evidence="1 2">
    <name type="scientific">Melipona quadrifasciata</name>
    <dbReference type="NCBI Taxonomy" id="166423"/>
    <lineage>
        <taxon>Eukaryota</taxon>
        <taxon>Metazoa</taxon>
        <taxon>Ecdysozoa</taxon>
        <taxon>Arthropoda</taxon>
        <taxon>Hexapoda</taxon>
        <taxon>Insecta</taxon>
        <taxon>Pterygota</taxon>
        <taxon>Neoptera</taxon>
        <taxon>Endopterygota</taxon>
        <taxon>Hymenoptera</taxon>
        <taxon>Apocrita</taxon>
        <taxon>Aculeata</taxon>
        <taxon>Apoidea</taxon>
        <taxon>Anthophila</taxon>
        <taxon>Apidae</taxon>
        <taxon>Melipona</taxon>
    </lineage>
</organism>
<dbReference type="STRING" id="166423.A0A0M8ZPZ2"/>
<dbReference type="GO" id="GO:0003676">
    <property type="term" value="F:nucleic acid binding"/>
    <property type="evidence" value="ECO:0007669"/>
    <property type="project" value="InterPro"/>
</dbReference>
<dbReference type="OrthoDB" id="7603018at2759"/>
<gene>
    <name evidence="1" type="ORF">WN51_07403</name>
</gene>
<dbReference type="Proteomes" id="UP000053105">
    <property type="component" value="Unassembled WGS sequence"/>
</dbReference>
<sequence>MHDNDPKYVAKICRNYLLQLEENSNVKIMEWPPQSPDLNRIEKLWDHLNETKKTMSKVRKAYGKFYNRRRT</sequence>
<dbReference type="InterPro" id="IPR036397">
    <property type="entry name" value="RNaseH_sf"/>
</dbReference>
<protein>
    <recommendedName>
        <fullName evidence="3">Tc1-like transposase DDE domain-containing protein</fullName>
    </recommendedName>
</protein>
<dbReference type="EMBL" id="KQ435919">
    <property type="protein sequence ID" value="KOX68715.1"/>
    <property type="molecule type" value="Genomic_DNA"/>
</dbReference>
<dbReference type="Gene3D" id="3.30.420.10">
    <property type="entry name" value="Ribonuclease H-like superfamily/Ribonuclease H"/>
    <property type="match status" value="1"/>
</dbReference>
<evidence type="ECO:0008006" key="3">
    <source>
        <dbReference type="Google" id="ProtNLM"/>
    </source>
</evidence>
<dbReference type="AlphaFoldDB" id="A0A0M8ZPZ2"/>
<evidence type="ECO:0000313" key="1">
    <source>
        <dbReference type="EMBL" id="KOX68715.1"/>
    </source>
</evidence>
<accession>A0A0M8ZPZ2</accession>
<keyword evidence="2" id="KW-1185">Reference proteome</keyword>
<reference evidence="1 2" key="1">
    <citation type="submission" date="2015-07" db="EMBL/GenBank/DDBJ databases">
        <title>The genome of Melipona quadrifasciata.</title>
        <authorList>
            <person name="Pan H."/>
            <person name="Kapheim K."/>
        </authorList>
    </citation>
    <scope>NUCLEOTIDE SEQUENCE [LARGE SCALE GENOMIC DNA]</scope>
    <source>
        <strain evidence="1">0111107301</strain>
        <tissue evidence="1">Whole body</tissue>
    </source>
</reference>